<evidence type="ECO:0000256" key="7">
    <source>
        <dbReference type="SAM" id="Phobius"/>
    </source>
</evidence>
<evidence type="ECO:0000256" key="4">
    <source>
        <dbReference type="ARBA" id="ARBA00022692"/>
    </source>
</evidence>
<feature type="transmembrane region" description="Helical" evidence="7">
    <location>
        <begin position="147"/>
        <end position="167"/>
    </location>
</feature>
<protein>
    <submittedName>
        <fullName evidence="8">Nickel transporter UreH</fullName>
    </submittedName>
</protein>
<proteinExistence type="predicted"/>
<keyword evidence="6 7" id="KW-0472">Membrane</keyword>
<keyword evidence="5 7" id="KW-1133">Transmembrane helix</keyword>
<evidence type="ECO:0000256" key="6">
    <source>
        <dbReference type="ARBA" id="ARBA00023136"/>
    </source>
</evidence>
<keyword evidence="2" id="KW-0813">Transport</keyword>
<dbReference type="PANTHER" id="PTHR33876:SF4">
    <property type="entry name" value="CHLOROPLAST PROTEIN FOR GROWTH AND FERTILITY 2"/>
    <property type="match status" value="1"/>
</dbReference>
<dbReference type="Pfam" id="PF03824">
    <property type="entry name" value="NicO"/>
    <property type="match status" value="1"/>
</dbReference>
<feature type="transmembrane region" description="Helical" evidence="7">
    <location>
        <begin position="43"/>
        <end position="67"/>
    </location>
</feature>
<dbReference type="InterPro" id="IPR052776">
    <property type="entry name" value="Chloro_ReproSupport/MetalTrans"/>
</dbReference>
<feature type="transmembrane region" description="Helical" evidence="7">
    <location>
        <begin position="210"/>
        <end position="232"/>
    </location>
</feature>
<evidence type="ECO:0000256" key="5">
    <source>
        <dbReference type="ARBA" id="ARBA00022989"/>
    </source>
</evidence>
<reference evidence="8" key="1">
    <citation type="submission" date="2018-06" db="EMBL/GenBank/DDBJ databases">
        <authorList>
            <person name="Zhirakovskaya E."/>
        </authorList>
    </citation>
    <scope>NUCLEOTIDE SEQUENCE</scope>
</reference>
<dbReference type="PANTHER" id="PTHR33876">
    <property type="entry name" value="UNNAMED PRODUCT"/>
    <property type="match status" value="1"/>
</dbReference>
<accession>A0A3B0RCZ8</accession>
<dbReference type="GO" id="GO:0012505">
    <property type="term" value="C:endomembrane system"/>
    <property type="evidence" value="ECO:0007669"/>
    <property type="project" value="UniProtKB-SubCell"/>
</dbReference>
<dbReference type="GO" id="GO:0015099">
    <property type="term" value="F:nickel cation transmembrane transporter activity"/>
    <property type="evidence" value="ECO:0007669"/>
    <property type="project" value="InterPro"/>
</dbReference>
<dbReference type="AlphaFoldDB" id="A0A3B0RCZ8"/>
<keyword evidence="4 7" id="KW-0812">Transmembrane</keyword>
<keyword evidence="3" id="KW-0533">Nickel</keyword>
<comment type="subcellular location">
    <subcellularLocation>
        <location evidence="1">Endomembrane system</location>
        <topology evidence="1">Multi-pass membrane protein</topology>
    </subcellularLocation>
</comment>
<name>A0A3B0RCZ8_9ZZZZ</name>
<evidence type="ECO:0000256" key="1">
    <source>
        <dbReference type="ARBA" id="ARBA00004127"/>
    </source>
</evidence>
<evidence type="ECO:0000313" key="8">
    <source>
        <dbReference type="EMBL" id="VAV86776.1"/>
    </source>
</evidence>
<evidence type="ECO:0000256" key="3">
    <source>
        <dbReference type="ARBA" id="ARBA00022596"/>
    </source>
</evidence>
<organism evidence="8">
    <name type="scientific">hydrothermal vent metagenome</name>
    <dbReference type="NCBI Taxonomy" id="652676"/>
    <lineage>
        <taxon>unclassified sequences</taxon>
        <taxon>metagenomes</taxon>
        <taxon>ecological metagenomes</taxon>
    </lineage>
</organism>
<dbReference type="InterPro" id="IPR011541">
    <property type="entry name" value="Ni/Co_transpt_high_affinity"/>
</dbReference>
<dbReference type="EMBL" id="UOEC01000014">
    <property type="protein sequence ID" value="VAV86776.1"/>
    <property type="molecule type" value="Genomic_DNA"/>
</dbReference>
<feature type="transmembrane region" description="Helical" evidence="7">
    <location>
        <begin position="173"/>
        <end position="198"/>
    </location>
</feature>
<sequence length="235" mass="25616">MISILLLGFLLGMRHAIEADHIAAVASLTSTTNSIRNGIQQGMAWGLGHTLTLFLFGSIVLFVANIVPEQVVSKIELAVGVMLIILGGDVLRRVIAERIHFHTHTHNQPEGNTSTHFHAHSHKGERKWQHNAAHHQHVHTQGFPVRALLVGLMHGMAGSAALILLTLKTLNSPWLGLVYIAIFGIGSIAGMGLFSLVISVPLRAARRMTWLYNGLQAFIGFFTIGLGSYTIFQSL</sequence>
<evidence type="ECO:0000256" key="2">
    <source>
        <dbReference type="ARBA" id="ARBA00022448"/>
    </source>
</evidence>
<dbReference type="GO" id="GO:0005886">
    <property type="term" value="C:plasma membrane"/>
    <property type="evidence" value="ECO:0007669"/>
    <property type="project" value="InterPro"/>
</dbReference>
<gene>
    <name evidence="8" type="ORF">MNBD_ALPHA08-443</name>
</gene>